<dbReference type="Pfam" id="PF00058">
    <property type="entry name" value="Ldl_recept_b"/>
    <property type="match status" value="2"/>
</dbReference>
<keyword evidence="5 15" id="KW-0812">Transmembrane</keyword>
<proteinExistence type="inferred from homology"/>
<comment type="caution">
    <text evidence="13">Lacks conserved residue(s) required for the propagation of feature annotation.</text>
</comment>
<feature type="domain" description="EGF-like" evidence="17">
    <location>
        <begin position="1268"/>
        <end position="1303"/>
    </location>
</feature>
<dbReference type="GO" id="GO:0005509">
    <property type="term" value="F:calcium ion binding"/>
    <property type="evidence" value="ECO:0007669"/>
    <property type="project" value="InterPro"/>
</dbReference>
<protein>
    <submittedName>
        <fullName evidence="19">LOW QUALITY PROTEIN: putative vitellogenin receptor</fullName>
    </submittedName>
</protein>
<evidence type="ECO:0000256" key="7">
    <source>
        <dbReference type="ARBA" id="ARBA00022737"/>
    </source>
</evidence>
<keyword evidence="18" id="KW-1185">Reference proteome</keyword>
<feature type="disulfide bond" evidence="13">
    <location>
        <begin position="1019"/>
        <end position="1037"/>
    </location>
</feature>
<dbReference type="PROSITE" id="PS01187">
    <property type="entry name" value="EGF_CA"/>
    <property type="match status" value="1"/>
</dbReference>
<feature type="disulfide bond" evidence="13">
    <location>
        <begin position="1161"/>
        <end position="1176"/>
    </location>
</feature>
<evidence type="ECO:0000256" key="15">
    <source>
        <dbReference type="SAM" id="Phobius"/>
    </source>
</evidence>
<gene>
    <name evidence="19" type="primary">LOC112685126</name>
</gene>
<feature type="domain" description="EGF-like" evidence="17">
    <location>
        <begin position="261"/>
        <end position="297"/>
    </location>
</feature>
<dbReference type="InterPro" id="IPR001881">
    <property type="entry name" value="EGF-like_Ca-bd_dom"/>
</dbReference>
<dbReference type="InterPro" id="IPR002172">
    <property type="entry name" value="LDrepeatLR_classA_rpt"/>
</dbReference>
<evidence type="ECO:0000256" key="13">
    <source>
        <dbReference type="PROSITE-ProRule" id="PRU00124"/>
    </source>
</evidence>
<dbReference type="Pfam" id="PF12662">
    <property type="entry name" value="cEGF"/>
    <property type="match status" value="1"/>
</dbReference>
<feature type="disulfide bond" evidence="13">
    <location>
        <begin position="90"/>
        <end position="102"/>
    </location>
</feature>
<keyword evidence="6" id="KW-0732">Signal</keyword>
<feature type="disulfide bond" evidence="13">
    <location>
        <begin position="1098"/>
        <end position="1116"/>
    </location>
</feature>
<dbReference type="SMART" id="SM00135">
    <property type="entry name" value="LY"/>
    <property type="match status" value="10"/>
</dbReference>
<dbReference type="Proteomes" id="UP000694846">
    <property type="component" value="Unplaced"/>
</dbReference>
<feature type="domain" description="EGF-like" evidence="17">
    <location>
        <begin position="1307"/>
        <end position="1344"/>
    </location>
</feature>
<dbReference type="InterPro" id="IPR051221">
    <property type="entry name" value="LDLR-related"/>
</dbReference>
<keyword evidence="12" id="KW-0325">Glycoprotein</keyword>
<evidence type="ECO:0000256" key="5">
    <source>
        <dbReference type="ARBA" id="ARBA00022692"/>
    </source>
</evidence>
<dbReference type="GO" id="GO:0043235">
    <property type="term" value="C:receptor complex"/>
    <property type="evidence" value="ECO:0007669"/>
    <property type="project" value="TreeGrafter"/>
</dbReference>
<feature type="disulfide bond" evidence="13">
    <location>
        <begin position="14"/>
        <end position="32"/>
    </location>
</feature>
<dbReference type="OrthoDB" id="8831087at2759"/>
<keyword evidence="7" id="KW-0677">Repeat</keyword>
<feature type="domain" description="EGF-like calcium-binding" evidence="16">
    <location>
        <begin position="258"/>
        <end position="297"/>
    </location>
</feature>
<dbReference type="FunFam" id="4.10.400.10:FF:000002">
    <property type="entry name" value="Low-density lipoprotein receptor-related protein 1"/>
    <property type="match status" value="1"/>
</dbReference>
<keyword evidence="4" id="KW-0254">Endocytosis</keyword>
<evidence type="ECO:0000313" key="19">
    <source>
        <dbReference type="RefSeq" id="XP_025412695.1"/>
    </source>
</evidence>
<dbReference type="PROSITE" id="PS01209">
    <property type="entry name" value="LDLRA_1"/>
    <property type="match status" value="8"/>
</dbReference>
<feature type="disulfide bond" evidence="13">
    <location>
        <begin position="990"/>
        <end position="1005"/>
    </location>
</feature>
<name>A0A8B8FQS5_9HEMI</name>
<evidence type="ECO:0000256" key="14">
    <source>
        <dbReference type="PROSITE-ProRule" id="PRU00461"/>
    </source>
</evidence>
<dbReference type="InterPro" id="IPR011042">
    <property type="entry name" value="6-blade_b-propeller_TolB-like"/>
</dbReference>
<dbReference type="PANTHER" id="PTHR22722:SF14">
    <property type="entry name" value="MEGALIN, ISOFORM A"/>
    <property type="match status" value="1"/>
</dbReference>
<feature type="disulfide bond" evidence="13">
    <location>
        <begin position="1091"/>
        <end position="1103"/>
    </location>
</feature>
<dbReference type="RefSeq" id="XP_025412695.1">
    <property type="nucleotide sequence ID" value="XM_025556910.1"/>
</dbReference>
<dbReference type="InterPro" id="IPR000033">
    <property type="entry name" value="LDLR_classB_rpt"/>
</dbReference>
<evidence type="ECO:0000256" key="12">
    <source>
        <dbReference type="ARBA" id="ARBA00023180"/>
    </source>
</evidence>
<dbReference type="Pfam" id="PF14670">
    <property type="entry name" value="FXa_inhibition"/>
    <property type="match status" value="1"/>
</dbReference>
<evidence type="ECO:0000256" key="9">
    <source>
        <dbReference type="ARBA" id="ARBA00023136"/>
    </source>
</evidence>
<dbReference type="SUPFAM" id="SSF63825">
    <property type="entry name" value="YWTD domain"/>
    <property type="match status" value="3"/>
</dbReference>
<feature type="disulfide bond" evidence="13">
    <location>
        <begin position="1186"/>
        <end position="1204"/>
    </location>
</feature>
<dbReference type="FunFam" id="2.10.25.10:FF:000009">
    <property type="entry name" value="Low-density lipoprotein receptor isoform 1"/>
    <property type="match status" value="1"/>
</dbReference>
<evidence type="ECO:0000313" key="18">
    <source>
        <dbReference type="Proteomes" id="UP000694846"/>
    </source>
</evidence>
<dbReference type="SUPFAM" id="SSF57424">
    <property type="entry name" value="LDL receptor-like module"/>
    <property type="match status" value="11"/>
</dbReference>
<dbReference type="Pfam" id="PF00057">
    <property type="entry name" value="Ldl_recept_a"/>
    <property type="match status" value="10"/>
</dbReference>
<dbReference type="SUPFAM" id="SSF57196">
    <property type="entry name" value="EGF/Laminin"/>
    <property type="match status" value="3"/>
</dbReference>
<feature type="domain" description="EGF-like" evidence="17">
    <location>
        <begin position="222"/>
        <end position="257"/>
    </location>
</feature>
<feature type="disulfide bond" evidence="13">
    <location>
        <begin position="1031"/>
        <end position="1046"/>
    </location>
</feature>
<feature type="disulfide bond" evidence="13">
    <location>
        <begin position="1237"/>
        <end position="1255"/>
    </location>
</feature>
<feature type="domain" description="EGF-like" evidence="17">
    <location>
        <begin position="1090"/>
        <end position="1126"/>
    </location>
</feature>
<dbReference type="CTD" id="32367"/>
<comment type="similarity">
    <text evidence="2">Belongs to the LDLR family.</text>
</comment>
<evidence type="ECO:0000256" key="11">
    <source>
        <dbReference type="ARBA" id="ARBA00023170"/>
    </source>
</evidence>
<evidence type="ECO:0000256" key="2">
    <source>
        <dbReference type="ARBA" id="ARBA00009939"/>
    </source>
</evidence>
<evidence type="ECO:0000256" key="6">
    <source>
        <dbReference type="ARBA" id="ARBA00022729"/>
    </source>
</evidence>
<feature type="disulfide bond" evidence="13">
    <location>
        <begin position="926"/>
        <end position="938"/>
    </location>
</feature>
<feature type="disulfide bond" evidence="13">
    <location>
        <begin position="1058"/>
        <end position="1076"/>
    </location>
</feature>
<feature type="repeat" description="LDL-receptor class B" evidence="14">
    <location>
        <begin position="430"/>
        <end position="473"/>
    </location>
</feature>
<accession>A0A8B8FQS5</accession>
<dbReference type="InterPro" id="IPR000742">
    <property type="entry name" value="EGF"/>
</dbReference>
<feature type="domain" description="EGF-like calcium-binding" evidence="16">
    <location>
        <begin position="1304"/>
        <end position="1344"/>
    </location>
</feature>
<dbReference type="SMART" id="SM00181">
    <property type="entry name" value="EGF"/>
    <property type="match status" value="9"/>
</dbReference>
<feature type="domain" description="EGF-like" evidence="17">
    <location>
        <begin position="567"/>
        <end position="608"/>
    </location>
</feature>
<keyword evidence="11 19" id="KW-0675">Receptor</keyword>
<evidence type="ECO:0000256" key="1">
    <source>
        <dbReference type="ARBA" id="ARBA00004479"/>
    </source>
</evidence>
<dbReference type="SMART" id="SM00179">
    <property type="entry name" value="EGF_CA"/>
    <property type="match status" value="2"/>
</dbReference>
<evidence type="ECO:0000256" key="10">
    <source>
        <dbReference type="ARBA" id="ARBA00023157"/>
    </source>
</evidence>
<dbReference type="GO" id="GO:0006897">
    <property type="term" value="P:endocytosis"/>
    <property type="evidence" value="ECO:0007669"/>
    <property type="project" value="UniProtKB-KW"/>
</dbReference>
<dbReference type="PROSITE" id="PS51120">
    <property type="entry name" value="LDLRB"/>
    <property type="match status" value="3"/>
</dbReference>
<sequence>MSDNKTCNNNEFYCSNGICITSTKRCDGNKDCDDGTDEVNCDFVKCLSPEYFKCSNNKCISIDFVCDKVNDCLDWSDESHCHAKSLMRPCTGGEFQCADGTCIPNYWHCDKSVDCDDGSDEDVEKCRKKTSCINGYLCLNLHCVSKMWRCDGKDDCGDGSDETHCDFPLVDPEQCMIEDRKFLCHDHKKCIGVEHVCNNNIDCLDASDEGGLCNNITGHEKECNAINCSIIHECLRKPHGVMCVCPKGKHSENNTCLDINKCEVYGICDQHCLNLLDGKYACSCDPDYELIDNHRCKIKGDDPILAYSSLRQIKTFNLMTQNSHILVDHLQQATGLAVDELNMYWTIIYEGIQGIVKANKNDSTSPEIIVTSGLGTPENLAIDSITHNLYFTDAKMKHIGVCDNNGLVCTVIRNKNINKPRAIAVSPMDGYMYWTDWGESPKIARSGMDGSLSQAFITENIHWPNGVHVDYYGKRIYWVDAKIKIIESVKFDASDRREILKQSVDHPFSVTIFEDKLYWSDWSGKEIKVCNKFTGKSQKSLVRERKNRIYGMQIFHPSLFKSQKLNPCKNAKCSHLCLISPKKNEYSNGYTCACPDNKQLSSEGLFCYDTAVSYTLIVGTPRSILELELEHLGHQKVKEIPLKNKISKISAIAYNSLSGSIIIYDSKSKKLFVYDLVGMKLLDLLIPEIGSLYSLKFDNHGNNLYWCDWYRKTIEVVSLSTNIQITILNEVEGHIPIALALVPDKGYMFVAMKDNSRIHIDRIDMDGNIKSLIHVVEFELIEDEIVLNFDMVSRRLYFTDKRNNEINSVNEDGLDRKLIKTSGFVKDIVLINNEIFWVIEGSNILNWIDKNTNERFHKDMDNWNSDSTLYLTVVTGIDKHVQHPCLQNNGNCSHLCLLSREKKVCSCPIGLVLSVNGLECLPLKPCKSDEYRCLTGECILSQFRCDSKEDCPHGDDEDLLKCLHYIPNLCPKSQFLCHDKTKCLDKNLLCNNVKNCNDGSDEKECGPKHICNPVTEYQCPTGECIQISFLCDGNLDCTDGQDELNCQNHTCHHMEFRCKSGTCIAATWECDGEIDCIDGSDEHITCSTKKCKIDQFACSNGRCISNEFTCNSENDCDDNSDEYGCILSHAYISKPIKICNEEKEFECENIYGHCVPIEARCNSTSECKHSEDELNCGCQKSDFFECNNKRCVPKDWLCDKTDDCGDQSDESSETCNMHFQNSSVSILSAHKCDGYLCKNEECIPLDQVCNKHMNCKDGSDEGGFCGLSCQFMNCSHICQETPKGGKCICYHGYKVSHDGKTCEDINECENKNVCAQYCTNLDGSFSCNCLNSDYMLRSDKSSCKALGPPMELVYSEIDKIRSTSGDFKESKLLFSNPGVQISSFDIDIRRNLIYWTSEEAGTLICMDMQQENKVYMKDLISPSLVRIDWLTENIYFIENHCDIVVCNLNAKRCATIYNANVHSRIKAFTIDPLSGMMFWAESIWVIWSSPTTIIRQSDCSGHNVKTIINEDLHDVIDLTVDPIKHMVYWVDMVNSTIERANYNGSNRILLISTYHLPKKISLYEDKLFWTNDITGYPIFKCKVFAIKDVQCESIPVQVFAPIDIFMISQQSKQINATNVCHHIHCDFICTSGSKGPMCVCEDGSQVEPGAICDDAGHRKLPTFKIMNKNSNRISLFVAFFIVIILGLSLFYYYLYHYKKKPLKTSLRFHFQNPMFNNKKKIIQPEQLEPECHAYENPFNEDELIKGNVPSAPYGSFVNYNDERYIYESNSRSQHISLSVSEHEEDQRKKLIVL</sequence>
<evidence type="ECO:0000259" key="16">
    <source>
        <dbReference type="SMART" id="SM00179"/>
    </source>
</evidence>
<evidence type="ECO:0000256" key="3">
    <source>
        <dbReference type="ARBA" id="ARBA00022536"/>
    </source>
</evidence>
<feature type="disulfide bond" evidence="13">
    <location>
        <begin position="7"/>
        <end position="19"/>
    </location>
</feature>
<dbReference type="GeneID" id="112685126"/>
<dbReference type="PRINTS" id="PR00261">
    <property type="entry name" value="LDLRECEPTOR"/>
</dbReference>
<feature type="disulfide bond" evidence="13">
    <location>
        <begin position="97"/>
        <end position="115"/>
    </location>
</feature>
<dbReference type="GO" id="GO:0005886">
    <property type="term" value="C:plasma membrane"/>
    <property type="evidence" value="ECO:0007669"/>
    <property type="project" value="TreeGrafter"/>
</dbReference>
<dbReference type="SMART" id="SM00192">
    <property type="entry name" value="LDLa"/>
    <property type="match status" value="13"/>
</dbReference>
<dbReference type="Gene3D" id="4.10.400.10">
    <property type="entry name" value="Low-density Lipoprotein Receptor"/>
    <property type="match status" value="13"/>
</dbReference>
<feature type="disulfide bond" evidence="13">
    <location>
        <begin position="1110"/>
        <end position="1125"/>
    </location>
</feature>
<evidence type="ECO:0000256" key="8">
    <source>
        <dbReference type="ARBA" id="ARBA00022989"/>
    </source>
</evidence>
<dbReference type="CDD" id="cd00054">
    <property type="entry name" value="EGF_CA"/>
    <property type="match status" value="1"/>
</dbReference>
<feature type="domain" description="EGF-like" evidence="17">
    <location>
        <begin position="6"/>
        <end position="42"/>
    </location>
</feature>
<organism evidence="18 19">
    <name type="scientific">Sipha flava</name>
    <name type="common">yellow sugarcane aphid</name>
    <dbReference type="NCBI Taxonomy" id="143950"/>
    <lineage>
        <taxon>Eukaryota</taxon>
        <taxon>Metazoa</taxon>
        <taxon>Ecdysozoa</taxon>
        <taxon>Arthropoda</taxon>
        <taxon>Hexapoda</taxon>
        <taxon>Insecta</taxon>
        <taxon>Pterygota</taxon>
        <taxon>Neoptera</taxon>
        <taxon>Paraneoptera</taxon>
        <taxon>Hemiptera</taxon>
        <taxon>Sternorrhyncha</taxon>
        <taxon>Aphidomorpha</taxon>
        <taxon>Aphidoidea</taxon>
        <taxon>Aphididae</taxon>
        <taxon>Sipha</taxon>
    </lineage>
</organism>
<dbReference type="FunFam" id="2.120.10.30:FF:000241">
    <property type="entry name" value="Low-density lipoprotein receptor-related protein 6"/>
    <property type="match status" value="1"/>
</dbReference>
<dbReference type="CDD" id="cd00112">
    <property type="entry name" value="LDLa"/>
    <property type="match status" value="11"/>
</dbReference>
<dbReference type="PANTHER" id="PTHR22722">
    <property type="entry name" value="LOW-DENSITY LIPOPROTEIN RECEPTOR-RELATED PROTEIN 2-RELATED"/>
    <property type="match status" value="1"/>
</dbReference>
<feature type="disulfide bond" evidence="13">
    <location>
        <begin position="54"/>
        <end position="72"/>
    </location>
</feature>
<reference evidence="19" key="1">
    <citation type="submission" date="2025-08" db="UniProtKB">
        <authorList>
            <consortium name="RefSeq"/>
        </authorList>
    </citation>
    <scope>IDENTIFICATION</scope>
    <source>
        <tissue evidence="19">Whole body</tissue>
    </source>
</reference>
<keyword evidence="10 13" id="KW-1015">Disulfide bond</keyword>
<feature type="transmembrane region" description="Helical" evidence="15">
    <location>
        <begin position="1673"/>
        <end position="1694"/>
    </location>
</feature>
<feature type="disulfide bond" evidence="13">
    <location>
        <begin position="26"/>
        <end position="41"/>
    </location>
</feature>
<keyword evidence="9 15" id="KW-0472">Membrane</keyword>
<dbReference type="PROSITE" id="PS50068">
    <property type="entry name" value="LDLRA_2"/>
    <property type="match status" value="13"/>
</dbReference>
<comment type="subcellular location">
    <subcellularLocation>
        <location evidence="1">Membrane</location>
        <topology evidence="1">Single-pass type I membrane protein</topology>
    </subcellularLocation>
</comment>
<dbReference type="Gene3D" id="2.10.25.10">
    <property type="entry name" value="Laminin"/>
    <property type="match status" value="3"/>
</dbReference>
<feature type="disulfide bond" evidence="13">
    <location>
        <begin position="1051"/>
        <end position="1063"/>
    </location>
</feature>
<evidence type="ECO:0000256" key="4">
    <source>
        <dbReference type="ARBA" id="ARBA00022583"/>
    </source>
</evidence>
<feature type="repeat" description="LDL-receptor class B" evidence="14">
    <location>
        <begin position="474"/>
        <end position="516"/>
    </location>
</feature>
<dbReference type="InterPro" id="IPR023415">
    <property type="entry name" value="LDLR_class-A_CS"/>
</dbReference>
<dbReference type="InterPro" id="IPR026823">
    <property type="entry name" value="cEGF"/>
</dbReference>
<dbReference type="InterPro" id="IPR018097">
    <property type="entry name" value="EGF_Ca-bd_CS"/>
</dbReference>
<keyword evidence="8 15" id="KW-1133">Transmembrane helix</keyword>
<dbReference type="Gene3D" id="2.120.10.30">
    <property type="entry name" value="TolB, C-terminal domain"/>
    <property type="match status" value="3"/>
</dbReference>
<keyword evidence="3" id="KW-0245">EGF-like domain</keyword>
<feature type="disulfide bond" evidence="13">
    <location>
        <begin position="150"/>
        <end position="165"/>
    </location>
</feature>
<evidence type="ECO:0000259" key="17">
    <source>
        <dbReference type="SMART" id="SM00181"/>
    </source>
</evidence>
<feature type="domain" description="EGF-like" evidence="17">
    <location>
        <begin position="1619"/>
        <end position="1653"/>
    </location>
</feature>
<feature type="disulfide bond" evidence="13">
    <location>
        <begin position="66"/>
        <end position="81"/>
    </location>
</feature>
<feature type="repeat" description="LDL-receptor class B" evidence="14">
    <location>
        <begin position="1525"/>
        <end position="1566"/>
    </location>
</feature>
<feature type="disulfide bond" evidence="13">
    <location>
        <begin position="933"/>
        <end position="951"/>
    </location>
</feature>
<dbReference type="InterPro" id="IPR036055">
    <property type="entry name" value="LDL_receptor-like_sf"/>
</dbReference>
<feature type="domain" description="EGF-like" evidence="17">
    <location>
        <begin position="884"/>
        <end position="921"/>
    </location>
</feature>
<feature type="disulfide bond" evidence="13">
    <location>
        <begin position="138"/>
        <end position="156"/>
    </location>
</feature>